<comment type="similarity">
    <text evidence="3">Belongs to the GlpE family.</text>
</comment>
<dbReference type="InterPro" id="IPR050229">
    <property type="entry name" value="GlpE_sulfurtransferase"/>
</dbReference>
<dbReference type="PANTHER" id="PTHR43031:SF6">
    <property type="entry name" value="THIOSULFATE SULFURTRANSFERASE GLPE"/>
    <property type="match status" value="1"/>
</dbReference>
<sequence length="109" mass="12541">MSEFQRISIAQAHELMAQEGCQVADIRDEQSFKLGHIEGATHLDNHVLQQFIEEADPDQPLIIYCYHGNSSQSAAQYFVDKDFTQVYSMDGGFEEWRQHYPQVSDAESR</sequence>
<protein>
    <recommendedName>
        <fullName evidence="3">Thiosulfate sulfurtransferase GlpE</fullName>
        <ecNumber evidence="3">2.8.1.1</ecNumber>
    </recommendedName>
</protein>
<dbReference type="Proteomes" id="UP000765845">
    <property type="component" value="Unassembled WGS sequence"/>
</dbReference>
<comment type="catalytic activity">
    <reaction evidence="3">
        <text>thiosulfate + [thioredoxin]-dithiol = [thioredoxin]-disulfide + hydrogen sulfide + sulfite + 2 H(+)</text>
        <dbReference type="Rhea" id="RHEA:83859"/>
        <dbReference type="Rhea" id="RHEA-COMP:10698"/>
        <dbReference type="Rhea" id="RHEA-COMP:10700"/>
        <dbReference type="ChEBI" id="CHEBI:15378"/>
        <dbReference type="ChEBI" id="CHEBI:17359"/>
        <dbReference type="ChEBI" id="CHEBI:29919"/>
        <dbReference type="ChEBI" id="CHEBI:29950"/>
        <dbReference type="ChEBI" id="CHEBI:33542"/>
        <dbReference type="ChEBI" id="CHEBI:50058"/>
    </reaction>
</comment>
<dbReference type="PANTHER" id="PTHR43031">
    <property type="entry name" value="FAD-DEPENDENT OXIDOREDUCTASE"/>
    <property type="match status" value="1"/>
</dbReference>
<dbReference type="PROSITE" id="PS50206">
    <property type="entry name" value="RHODANESE_3"/>
    <property type="match status" value="1"/>
</dbReference>
<reference evidence="5 6" key="1">
    <citation type="submission" date="2020-04" db="EMBL/GenBank/DDBJ databases">
        <authorList>
            <person name="Yoon J."/>
        </authorList>
    </citation>
    <scope>NUCLEOTIDE SEQUENCE [LARGE SCALE GENOMIC DNA]</scope>
    <source>
        <strain evidence="5 6">KMU-166</strain>
    </source>
</reference>
<dbReference type="SMART" id="SM00450">
    <property type="entry name" value="RHOD"/>
    <property type="match status" value="1"/>
</dbReference>
<evidence type="ECO:0000259" key="4">
    <source>
        <dbReference type="PROSITE" id="PS50206"/>
    </source>
</evidence>
<dbReference type="CDD" id="cd01444">
    <property type="entry name" value="GlpE_ST"/>
    <property type="match status" value="1"/>
</dbReference>
<organism evidence="5 6">
    <name type="scientific">Spongiibacter thalassae</name>
    <dbReference type="NCBI Taxonomy" id="2721624"/>
    <lineage>
        <taxon>Bacteria</taxon>
        <taxon>Pseudomonadati</taxon>
        <taxon>Pseudomonadota</taxon>
        <taxon>Gammaproteobacteria</taxon>
        <taxon>Cellvibrionales</taxon>
        <taxon>Spongiibacteraceae</taxon>
        <taxon>Spongiibacter</taxon>
    </lineage>
</organism>
<evidence type="ECO:0000256" key="1">
    <source>
        <dbReference type="ARBA" id="ARBA00022490"/>
    </source>
</evidence>
<dbReference type="RefSeq" id="WP_168448797.1">
    <property type="nucleotide sequence ID" value="NZ_JAAWWK010000001.1"/>
</dbReference>
<keyword evidence="1 3" id="KW-0963">Cytoplasm</keyword>
<feature type="domain" description="Rhodanese" evidence="4">
    <location>
        <begin position="17"/>
        <end position="105"/>
    </location>
</feature>
<dbReference type="InterPro" id="IPR001763">
    <property type="entry name" value="Rhodanese-like_dom"/>
</dbReference>
<gene>
    <name evidence="3 5" type="primary">glpE</name>
    <name evidence="5" type="ORF">HCU74_02435</name>
</gene>
<dbReference type="EMBL" id="JAAWWK010000001">
    <property type="protein sequence ID" value="NKI16269.1"/>
    <property type="molecule type" value="Genomic_DNA"/>
</dbReference>
<dbReference type="GO" id="GO:0004792">
    <property type="term" value="F:thiosulfate-cyanide sulfurtransferase activity"/>
    <property type="evidence" value="ECO:0007669"/>
    <property type="project" value="UniProtKB-EC"/>
</dbReference>
<feature type="active site" description="Cysteine persulfide intermediate" evidence="3">
    <location>
        <position position="65"/>
    </location>
</feature>
<dbReference type="NCBIfam" id="NF001195">
    <property type="entry name" value="PRK00162.1"/>
    <property type="match status" value="1"/>
</dbReference>
<comment type="caution">
    <text evidence="5">The sequence shown here is derived from an EMBL/GenBank/DDBJ whole genome shotgun (WGS) entry which is preliminary data.</text>
</comment>
<name>A0ABX1GDC8_9GAMM</name>
<evidence type="ECO:0000313" key="6">
    <source>
        <dbReference type="Proteomes" id="UP000765845"/>
    </source>
</evidence>
<dbReference type="InterPro" id="IPR036873">
    <property type="entry name" value="Rhodanese-like_dom_sf"/>
</dbReference>
<keyword evidence="2 3" id="KW-0808">Transferase</keyword>
<dbReference type="InterPro" id="IPR023695">
    <property type="entry name" value="Thiosulf_sulfurTrfase"/>
</dbReference>
<dbReference type="Gene3D" id="3.40.250.10">
    <property type="entry name" value="Rhodanese-like domain"/>
    <property type="match status" value="1"/>
</dbReference>
<comment type="subcellular location">
    <subcellularLocation>
        <location evidence="3">Cytoplasm</location>
    </subcellularLocation>
</comment>
<dbReference type="HAMAP" id="MF_01009">
    <property type="entry name" value="Thiosulf_sulfurtr"/>
    <property type="match status" value="1"/>
</dbReference>
<keyword evidence="6" id="KW-1185">Reference proteome</keyword>
<dbReference type="EC" id="2.8.1.1" evidence="3"/>
<evidence type="ECO:0000256" key="2">
    <source>
        <dbReference type="ARBA" id="ARBA00022679"/>
    </source>
</evidence>
<comment type="function">
    <text evidence="3">Transferase that catalyzes the transfer of sulfur from thiosulfate to thiophilic acceptors such as cyanide or dithiols. May function in a CysM-independent thiosulfate assimilation pathway by catalyzing the conversion of thiosulfate to sulfite, which can then be used for L-cysteine biosynthesis.</text>
</comment>
<evidence type="ECO:0000256" key="3">
    <source>
        <dbReference type="HAMAP-Rule" id="MF_01009"/>
    </source>
</evidence>
<dbReference type="Pfam" id="PF00581">
    <property type="entry name" value="Rhodanese"/>
    <property type="match status" value="1"/>
</dbReference>
<proteinExistence type="inferred from homology"/>
<comment type="catalytic activity">
    <reaction evidence="3">
        <text>thiosulfate + hydrogen cyanide = thiocyanate + sulfite + 2 H(+)</text>
        <dbReference type="Rhea" id="RHEA:16881"/>
        <dbReference type="ChEBI" id="CHEBI:15378"/>
        <dbReference type="ChEBI" id="CHEBI:17359"/>
        <dbReference type="ChEBI" id="CHEBI:18022"/>
        <dbReference type="ChEBI" id="CHEBI:18407"/>
        <dbReference type="ChEBI" id="CHEBI:33542"/>
        <dbReference type="EC" id="2.8.1.1"/>
    </reaction>
</comment>
<evidence type="ECO:0000313" key="5">
    <source>
        <dbReference type="EMBL" id="NKI16269.1"/>
    </source>
</evidence>
<accession>A0ABX1GDC8</accession>
<dbReference type="SUPFAM" id="SSF52821">
    <property type="entry name" value="Rhodanese/Cell cycle control phosphatase"/>
    <property type="match status" value="1"/>
</dbReference>